<protein>
    <recommendedName>
        <fullName evidence="16">Acyl-[acyl-carrier-protein] desaturase</fullName>
        <ecNumber evidence="16">1.14.19.-</ecNumber>
    </recommendedName>
</protein>
<dbReference type="OrthoDB" id="1924153at2759"/>
<comment type="cofactor">
    <cofactor evidence="15">
        <name>Fe cation</name>
        <dbReference type="ChEBI" id="CHEBI:24875"/>
    </cofactor>
    <text evidence="15">Binds 2 iron ions per subunit.</text>
</comment>
<name>A0A803KTQ0_CHEQI</name>
<reference evidence="17" key="2">
    <citation type="submission" date="2021-03" db="UniProtKB">
        <authorList>
            <consortium name="EnsemblPlants"/>
        </authorList>
    </citation>
    <scope>IDENTIFICATION</scope>
</reference>
<dbReference type="PANTHER" id="PTHR31155:SF9">
    <property type="entry name" value="STEAROYL-[ACYL-CARRIER-PROTEIN] 9-DESATURASE 7, CHLOROPLASTIC"/>
    <property type="match status" value="1"/>
</dbReference>
<comment type="subcellular location">
    <subcellularLocation>
        <location evidence="1">Plastid</location>
        <location evidence="1">Chloroplast</location>
    </subcellularLocation>
</comment>
<evidence type="ECO:0000256" key="13">
    <source>
        <dbReference type="ARBA" id="ARBA00023160"/>
    </source>
</evidence>
<comment type="function">
    <text evidence="14">Converts stearoyl-ACP to oleoyl-ACP by introduction of a cis double bond between carbons 9 and 10 of the acyl chain.</text>
</comment>
<feature type="binding site" evidence="15">
    <location>
        <position position="232"/>
    </location>
    <ligand>
        <name>Fe cation</name>
        <dbReference type="ChEBI" id="CHEBI:24875"/>
        <label>2</label>
    </ligand>
</feature>
<dbReference type="GO" id="GO:0046872">
    <property type="term" value="F:metal ion binding"/>
    <property type="evidence" value="ECO:0007669"/>
    <property type="project" value="UniProtKB-KW"/>
</dbReference>
<dbReference type="GO" id="GO:0009570">
    <property type="term" value="C:chloroplast stroma"/>
    <property type="evidence" value="ECO:0007669"/>
    <property type="project" value="TreeGrafter"/>
</dbReference>
<dbReference type="InterPro" id="IPR009078">
    <property type="entry name" value="Ferritin-like_SF"/>
</dbReference>
<proteinExistence type="inferred from homology"/>
<evidence type="ECO:0000256" key="7">
    <source>
        <dbReference type="ARBA" id="ARBA00022723"/>
    </source>
</evidence>
<dbReference type="AlphaFoldDB" id="A0A803KTQ0"/>
<dbReference type="InterPro" id="IPR012348">
    <property type="entry name" value="RNR-like"/>
</dbReference>
<dbReference type="PANTHER" id="PTHR31155">
    <property type="entry name" value="ACYL- ACYL-CARRIER-PROTEIN DESATURASE-RELATED"/>
    <property type="match status" value="1"/>
</dbReference>
<dbReference type="KEGG" id="cqi:110717329"/>
<evidence type="ECO:0000256" key="3">
    <source>
        <dbReference type="ARBA" id="ARBA00011738"/>
    </source>
</evidence>
<feature type="binding site" evidence="15">
    <location>
        <position position="141"/>
    </location>
    <ligand>
        <name>Fe cation</name>
        <dbReference type="ChEBI" id="CHEBI:24875"/>
        <label>1</label>
    </ligand>
</feature>
<dbReference type="InterPro" id="IPR005803">
    <property type="entry name" value="FADS-2_CS"/>
</dbReference>
<evidence type="ECO:0000256" key="16">
    <source>
        <dbReference type="RuleBase" id="RU000582"/>
    </source>
</evidence>
<comment type="cofactor">
    <cofactor evidence="16">
        <name>Fe(2+)</name>
        <dbReference type="ChEBI" id="CHEBI:29033"/>
    </cofactor>
    <text evidence="16">Binds 2 Fe(2+) ions per subunit.</text>
</comment>
<dbReference type="Gene3D" id="1.10.620.20">
    <property type="entry name" value="Ribonucleotide Reductase, subunit A"/>
    <property type="match status" value="1"/>
</dbReference>
<evidence type="ECO:0000256" key="2">
    <source>
        <dbReference type="ARBA" id="ARBA00008749"/>
    </source>
</evidence>
<dbReference type="OMA" id="NRHSMLH"/>
<feature type="binding site" evidence="15">
    <location>
        <position position="179"/>
    </location>
    <ligand>
        <name>Fe cation</name>
        <dbReference type="ChEBI" id="CHEBI:24875"/>
        <label>1</label>
    </ligand>
</feature>
<evidence type="ECO:0000256" key="4">
    <source>
        <dbReference type="ARBA" id="ARBA00022516"/>
    </source>
</evidence>
<feature type="binding site" evidence="15">
    <location>
        <position position="265"/>
    </location>
    <ligand>
        <name>Fe cation</name>
        <dbReference type="ChEBI" id="CHEBI:24875"/>
        <label>2</label>
    </ligand>
</feature>
<keyword evidence="11 15" id="KW-0408">Iron</keyword>
<dbReference type="EC" id="1.14.19.-" evidence="16"/>
<evidence type="ECO:0000256" key="10">
    <source>
        <dbReference type="ARBA" id="ARBA00023002"/>
    </source>
</evidence>
<dbReference type="InterPro" id="IPR005067">
    <property type="entry name" value="Fatty_acid_desaturase-2"/>
</dbReference>
<keyword evidence="13 16" id="KW-0275">Fatty acid biosynthesis</keyword>
<dbReference type="Pfam" id="PF03405">
    <property type="entry name" value="FA_desaturase_2"/>
    <property type="match status" value="1"/>
</dbReference>
<feature type="binding site" evidence="15">
    <location>
        <position position="265"/>
    </location>
    <ligand>
        <name>Fe cation</name>
        <dbReference type="ChEBI" id="CHEBI:24875"/>
        <label>1</label>
    </ligand>
</feature>
<evidence type="ECO:0000256" key="1">
    <source>
        <dbReference type="ARBA" id="ARBA00004229"/>
    </source>
</evidence>
<dbReference type="PIRSF" id="PIRSF000346">
    <property type="entry name" value="Dlt9_acylACP_des"/>
    <property type="match status" value="1"/>
</dbReference>
<evidence type="ECO:0000256" key="9">
    <source>
        <dbReference type="ARBA" id="ARBA00022946"/>
    </source>
</evidence>
<dbReference type="Gramene" id="AUR62002408-RA">
    <property type="protein sequence ID" value="AUR62002408-RA:cds"/>
    <property type="gene ID" value="AUR62002408"/>
</dbReference>
<dbReference type="Proteomes" id="UP000596660">
    <property type="component" value="Unplaced"/>
</dbReference>
<keyword evidence="9" id="KW-0809">Transit peptide</keyword>
<feature type="binding site" evidence="15">
    <location>
        <position position="268"/>
    </location>
    <ligand>
        <name>Fe cation</name>
        <dbReference type="ChEBI" id="CHEBI:24875"/>
        <label>2</label>
    </ligand>
</feature>
<organism evidence="17 18">
    <name type="scientific">Chenopodium quinoa</name>
    <name type="common">Quinoa</name>
    <dbReference type="NCBI Taxonomy" id="63459"/>
    <lineage>
        <taxon>Eukaryota</taxon>
        <taxon>Viridiplantae</taxon>
        <taxon>Streptophyta</taxon>
        <taxon>Embryophyta</taxon>
        <taxon>Tracheophyta</taxon>
        <taxon>Spermatophyta</taxon>
        <taxon>Magnoliopsida</taxon>
        <taxon>eudicotyledons</taxon>
        <taxon>Gunneridae</taxon>
        <taxon>Pentapetalae</taxon>
        <taxon>Caryophyllales</taxon>
        <taxon>Chenopodiaceae</taxon>
        <taxon>Chenopodioideae</taxon>
        <taxon>Atripliceae</taxon>
        <taxon>Chenopodium</taxon>
    </lineage>
</organism>
<comment type="subunit">
    <text evidence="3 16">Homodimer.</text>
</comment>
<keyword evidence="5 16" id="KW-0150">Chloroplast</keyword>
<feature type="binding site" evidence="15">
    <location>
        <position position="179"/>
    </location>
    <ligand>
        <name>Fe cation</name>
        <dbReference type="ChEBI" id="CHEBI:24875"/>
        <label>2</label>
    </ligand>
</feature>
<dbReference type="FunFam" id="1.10.620.20:FF:000002">
    <property type="entry name" value="Stearoyl-[acyl-carrier-protein] 9-desaturase, chloroplastic"/>
    <property type="match status" value="1"/>
</dbReference>
<feature type="binding site" evidence="15">
    <location>
        <position position="182"/>
    </location>
    <ligand>
        <name>Fe cation</name>
        <dbReference type="ChEBI" id="CHEBI:24875"/>
        <label>1</label>
    </ligand>
</feature>
<accession>A0A803KTQ0</accession>
<dbReference type="PROSITE" id="PS00574">
    <property type="entry name" value="FATTY_ACID_DESATUR_2"/>
    <property type="match status" value="1"/>
</dbReference>
<dbReference type="RefSeq" id="XP_021751679.1">
    <property type="nucleotide sequence ID" value="XM_021895987.1"/>
</dbReference>
<evidence type="ECO:0000256" key="5">
    <source>
        <dbReference type="ARBA" id="ARBA00022528"/>
    </source>
</evidence>
<gene>
    <name evidence="17" type="primary">LOC110717329</name>
</gene>
<dbReference type="GO" id="GO:0006633">
    <property type="term" value="P:fatty acid biosynthetic process"/>
    <property type="evidence" value="ECO:0007669"/>
    <property type="project" value="UniProtKB-KW"/>
</dbReference>
<evidence type="ECO:0000313" key="17">
    <source>
        <dbReference type="EnsemblPlants" id="AUR62002408-RA:cds"/>
    </source>
</evidence>
<evidence type="ECO:0000256" key="8">
    <source>
        <dbReference type="ARBA" id="ARBA00022832"/>
    </source>
</evidence>
<evidence type="ECO:0000256" key="6">
    <source>
        <dbReference type="ARBA" id="ARBA00022640"/>
    </source>
</evidence>
<keyword evidence="10 16" id="KW-0560">Oxidoreductase</keyword>
<keyword evidence="12" id="KW-0443">Lipid metabolism</keyword>
<sequence>MALNLNPVSSPFQCRRLPSFSTRRLPNVRSPKFVMASTLSSSSPKEAESLKKPFTPPREVHVQVTHSMPPEKIEIFKSLEGWAEENLLVHLKPVEKCWQPQDYLPDPASEGFHDQVKELQERAKEIPDDLYVVLVGDMITEEALPTYQTMLNTLDGVKDETGASPTSWALWTRAWTAEENRHGDLLNKYLYLTGRVDMRSIEKTIQYLIGSGMDPRTENNPYLGFVYTSFQERATFVSHGNSARLAKEHGDLKMAQICGIIASDEKRHETAYTKIVEKLFEIDPNGTVLAFADMMKKKISMPAHLMYDGRDDNLFDHFSAVAQRLGVYTARDYADILEFLVGRWEVEKLTGLSSEGQKAQDYVCNLPPRIRKLEERARERAKQAPTMPFSWICDRQVKL</sequence>
<evidence type="ECO:0000256" key="14">
    <source>
        <dbReference type="ARBA" id="ARBA00037304"/>
    </source>
</evidence>
<keyword evidence="18" id="KW-1185">Reference proteome</keyword>
<dbReference type="EnsemblPlants" id="AUR62002408-RA">
    <property type="protein sequence ID" value="AUR62002408-RA:cds"/>
    <property type="gene ID" value="AUR62002408"/>
</dbReference>
<evidence type="ECO:0000256" key="15">
    <source>
        <dbReference type="PIRSR" id="PIRSR000346-1"/>
    </source>
</evidence>
<comment type="similarity">
    <text evidence="2 16">Belongs to the fatty acid desaturase type 2 family.</text>
</comment>
<keyword evidence="4 16" id="KW-0444">Lipid biosynthesis</keyword>
<reference evidence="17" key="1">
    <citation type="journal article" date="2017" name="Nature">
        <title>The genome of Chenopodium quinoa.</title>
        <authorList>
            <person name="Jarvis D.E."/>
            <person name="Ho Y.S."/>
            <person name="Lightfoot D.J."/>
            <person name="Schmoeckel S.M."/>
            <person name="Li B."/>
            <person name="Borm T.J.A."/>
            <person name="Ohyanagi H."/>
            <person name="Mineta K."/>
            <person name="Michell C.T."/>
            <person name="Saber N."/>
            <person name="Kharbatia N.M."/>
            <person name="Rupper R.R."/>
            <person name="Sharp A.R."/>
            <person name="Dally N."/>
            <person name="Boughton B.A."/>
            <person name="Woo Y.H."/>
            <person name="Gao G."/>
            <person name="Schijlen E.G.W.M."/>
            <person name="Guo X."/>
            <person name="Momin A.A."/>
            <person name="Negrao S."/>
            <person name="Al-Babili S."/>
            <person name="Gehring C."/>
            <person name="Roessner U."/>
            <person name="Jung C."/>
            <person name="Murphy K."/>
            <person name="Arold S.T."/>
            <person name="Gojobori T."/>
            <person name="van der Linden C.G."/>
            <person name="van Loo E.N."/>
            <person name="Jellen E.N."/>
            <person name="Maughan P.J."/>
            <person name="Tester M."/>
        </authorList>
    </citation>
    <scope>NUCLEOTIDE SEQUENCE [LARGE SCALE GENOMIC DNA]</scope>
    <source>
        <strain evidence="17">cv. PI 614886</strain>
    </source>
</reference>
<evidence type="ECO:0000313" key="18">
    <source>
        <dbReference type="Proteomes" id="UP000596660"/>
    </source>
</evidence>
<dbReference type="SUPFAM" id="SSF47240">
    <property type="entry name" value="Ferritin-like"/>
    <property type="match status" value="1"/>
</dbReference>
<dbReference type="GeneID" id="110717329"/>
<keyword evidence="6" id="KW-0934">Plastid</keyword>
<keyword evidence="7 15" id="KW-0479">Metal-binding</keyword>
<evidence type="ECO:0000256" key="11">
    <source>
        <dbReference type="ARBA" id="ARBA00023004"/>
    </source>
</evidence>
<dbReference type="GO" id="GO:0045300">
    <property type="term" value="F:stearoyl-[ACP] desaturase activity"/>
    <property type="evidence" value="ECO:0007669"/>
    <property type="project" value="InterPro"/>
</dbReference>
<comment type="function">
    <text evidence="16">Introduction of a cis double bond between carbons of the acyl chain.</text>
</comment>
<evidence type="ECO:0000256" key="12">
    <source>
        <dbReference type="ARBA" id="ARBA00023098"/>
    </source>
</evidence>
<keyword evidence="8" id="KW-0276">Fatty acid metabolism</keyword>
<dbReference type="CDD" id="cd01050">
    <property type="entry name" value="Acyl_ACP_Desat"/>
    <property type="match status" value="1"/>
</dbReference>